<dbReference type="SUPFAM" id="SSF53756">
    <property type="entry name" value="UDP-Glycosyltransferase/glycogen phosphorylase"/>
    <property type="match status" value="1"/>
</dbReference>
<accession>A0A316AGP0</accession>
<keyword evidence="3" id="KW-1185">Reference proteome</keyword>
<name>A0A316AGP0_9BACT</name>
<evidence type="ECO:0000256" key="1">
    <source>
        <dbReference type="SAM" id="MobiDB-lite"/>
    </source>
</evidence>
<proteinExistence type="predicted"/>
<dbReference type="OrthoDB" id="9816564at2"/>
<dbReference type="Proteomes" id="UP000245880">
    <property type="component" value="Unassembled WGS sequence"/>
</dbReference>
<sequence length="424" mass="48436">MKLNDKNILILGLPRFDSELESTNYTSAKILARNNRVIYVENPHTLRDYWSERHSSKMKRRKGYLSLWSTEVMPTDIPNLSIVIPPVLLSINFLPEGLLYRLALWVNEFLLGWKLNRILKKQNFASYFYINSFNFHYPTLTRYLKPVLKVYHCLDPLIVAFDRRHGLLSERELIVGSDLVICSSRSLYEEKRLLNPHCTFIPNAADIRHSIRSLDDRMPIHPLYASITGPVVGYFGAIERRIDYPLLEATAKQLPDITFLLVGPVQQEYVPDSLVQCPNIIFYGPVPYSELPSVLKGFDVAIIPFKKDEVSRTIFPLKLFEYLGAGKPVVCTDFNLDLAEFSMDTVAYCSTVPTFVAAIRNAASDKSPDSVKKRIDVARNNTWDRRVDEMSASIYGRWASYTPDPSESSLEPSRDGERTGLGLK</sequence>
<dbReference type="PANTHER" id="PTHR12526">
    <property type="entry name" value="GLYCOSYLTRANSFERASE"/>
    <property type="match status" value="1"/>
</dbReference>
<dbReference type="GO" id="GO:0016740">
    <property type="term" value="F:transferase activity"/>
    <property type="evidence" value="ECO:0007669"/>
    <property type="project" value="UniProtKB-KW"/>
</dbReference>
<dbReference type="Pfam" id="PF13692">
    <property type="entry name" value="Glyco_trans_1_4"/>
    <property type="match status" value="1"/>
</dbReference>
<feature type="region of interest" description="Disordered" evidence="1">
    <location>
        <begin position="399"/>
        <end position="424"/>
    </location>
</feature>
<evidence type="ECO:0000313" key="3">
    <source>
        <dbReference type="Proteomes" id="UP000245880"/>
    </source>
</evidence>
<evidence type="ECO:0000313" key="2">
    <source>
        <dbReference type="EMBL" id="PWJ56791.1"/>
    </source>
</evidence>
<dbReference type="RefSeq" id="WP_109676185.1">
    <property type="nucleotide sequence ID" value="NZ_QGDT01000010.1"/>
</dbReference>
<keyword evidence="2" id="KW-0808">Transferase</keyword>
<dbReference type="Gene3D" id="3.40.50.2000">
    <property type="entry name" value="Glycogen Phosphorylase B"/>
    <property type="match status" value="1"/>
</dbReference>
<dbReference type="EMBL" id="QGDT01000010">
    <property type="protein sequence ID" value="PWJ56791.1"/>
    <property type="molecule type" value="Genomic_DNA"/>
</dbReference>
<organism evidence="2 3">
    <name type="scientific">Dyadobacter jejuensis</name>
    <dbReference type="NCBI Taxonomy" id="1082580"/>
    <lineage>
        <taxon>Bacteria</taxon>
        <taxon>Pseudomonadati</taxon>
        <taxon>Bacteroidota</taxon>
        <taxon>Cytophagia</taxon>
        <taxon>Cytophagales</taxon>
        <taxon>Spirosomataceae</taxon>
        <taxon>Dyadobacter</taxon>
    </lineage>
</organism>
<reference evidence="2 3" key="1">
    <citation type="submission" date="2018-03" db="EMBL/GenBank/DDBJ databases">
        <title>Genomic Encyclopedia of Archaeal and Bacterial Type Strains, Phase II (KMG-II): from individual species to whole genera.</title>
        <authorList>
            <person name="Goeker M."/>
        </authorList>
    </citation>
    <scope>NUCLEOTIDE SEQUENCE [LARGE SCALE GENOMIC DNA]</scope>
    <source>
        <strain evidence="2 3">DSM 100346</strain>
    </source>
</reference>
<gene>
    <name evidence="2" type="ORF">CLV98_110102</name>
</gene>
<dbReference type="AlphaFoldDB" id="A0A316AGP0"/>
<protein>
    <submittedName>
        <fullName evidence="2">Glycosyltransferase involved in cell wall biosynthesis</fullName>
    </submittedName>
</protein>
<dbReference type="PANTHER" id="PTHR12526:SF630">
    <property type="entry name" value="GLYCOSYLTRANSFERASE"/>
    <property type="match status" value="1"/>
</dbReference>
<comment type="caution">
    <text evidence="2">The sequence shown here is derived from an EMBL/GenBank/DDBJ whole genome shotgun (WGS) entry which is preliminary data.</text>
</comment>